<comment type="similarity">
    <text evidence="1">Belongs to the elongation factor P family.</text>
</comment>
<evidence type="ECO:0008006" key="6">
    <source>
        <dbReference type="Google" id="ProtNLM"/>
    </source>
</evidence>
<organism evidence="4 5">
    <name type="scientific">Candidatus Zambryskibacteria bacterium RIFCSPHIGHO2_01_FULL_49_18</name>
    <dbReference type="NCBI Taxonomy" id="1802740"/>
    <lineage>
        <taxon>Bacteria</taxon>
        <taxon>Candidatus Zambryskiibacteriota</taxon>
    </lineage>
</organism>
<dbReference type="Gene3D" id="2.30.30.30">
    <property type="match status" value="1"/>
</dbReference>
<dbReference type="CDD" id="cd05794">
    <property type="entry name" value="S1_EF-P_repeat_2"/>
    <property type="match status" value="1"/>
</dbReference>
<name>A0A1G2T317_9BACT</name>
<dbReference type="PIRSF" id="PIRSF005901">
    <property type="entry name" value="EF-P"/>
    <property type="match status" value="1"/>
</dbReference>
<dbReference type="InterPro" id="IPR015365">
    <property type="entry name" value="Elong-fact-P_C"/>
</dbReference>
<feature type="domain" description="Translation elongation factor P/YeiP central" evidence="3">
    <location>
        <begin position="67"/>
        <end position="122"/>
    </location>
</feature>
<dbReference type="PROSITE" id="PS01275">
    <property type="entry name" value="EFP"/>
    <property type="match status" value="1"/>
</dbReference>
<dbReference type="Gene3D" id="2.40.50.140">
    <property type="entry name" value="Nucleic acid-binding proteins"/>
    <property type="match status" value="2"/>
</dbReference>
<dbReference type="SUPFAM" id="SSF50249">
    <property type="entry name" value="Nucleic acid-binding proteins"/>
    <property type="match status" value="1"/>
</dbReference>
<comment type="caution">
    <text evidence="4">The sequence shown here is derived from an EMBL/GenBank/DDBJ whole genome shotgun (WGS) entry which is preliminary data.</text>
</comment>
<dbReference type="InterPro" id="IPR013185">
    <property type="entry name" value="Transl_elong_KOW-like"/>
</dbReference>
<dbReference type="PANTHER" id="PTHR30053">
    <property type="entry name" value="ELONGATION FACTOR P"/>
    <property type="match status" value="1"/>
</dbReference>
<dbReference type="FunFam" id="2.40.50.140:FF:000004">
    <property type="entry name" value="Elongation factor P"/>
    <property type="match status" value="1"/>
</dbReference>
<dbReference type="AlphaFoldDB" id="A0A1G2T317"/>
<dbReference type="GO" id="GO:0003746">
    <property type="term" value="F:translation elongation factor activity"/>
    <property type="evidence" value="ECO:0007669"/>
    <property type="project" value="InterPro"/>
</dbReference>
<dbReference type="SMART" id="SM01185">
    <property type="entry name" value="EFP"/>
    <property type="match status" value="1"/>
</dbReference>
<dbReference type="InterPro" id="IPR012340">
    <property type="entry name" value="NA-bd_OB-fold"/>
</dbReference>
<dbReference type="InterPro" id="IPR014722">
    <property type="entry name" value="Rib_uL2_dom2"/>
</dbReference>
<dbReference type="NCBIfam" id="NF001810">
    <property type="entry name" value="PRK00529.1"/>
    <property type="match status" value="1"/>
</dbReference>
<dbReference type="SUPFAM" id="SSF50104">
    <property type="entry name" value="Translation proteins SH3-like domain"/>
    <property type="match status" value="1"/>
</dbReference>
<dbReference type="EMBL" id="MHVJ01000011">
    <property type="protein sequence ID" value="OHA91522.1"/>
    <property type="molecule type" value="Genomic_DNA"/>
</dbReference>
<evidence type="ECO:0000313" key="5">
    <source>
        <dbReference type="Proteomes" id="UP000178612"/>
    </source>
</evidence>
<dbReference type="InterPro" id="IPR008991">
    <property type="entry name" value="Translation_prot_SH3-like_sf"/>
</dbReference>
<dbReference type="Pfam" id="PF08207">
    <property type="entry name" value="EFP_N"/>
    <property type="match status" value="1"/>
</dbReference>
<proteinExistence type="inferred from homology"/>
<reference evidence="4 5" key="1">
    <citation type="journal article" date="2016" name="Nat. Commun.">
        <title>Thousands of microbial genomes shed light on interconnected biogeochemical processes in an aquifer system.</title>
        <authorList>
            <person name="Anantharaman K."/>
            <person name="Brown C.T."/>
            <person name="Hug L.A."/>
            <person name="Sharon I."/>
            <person name="Castelle C.J."/>
            <person name="Probst A.J."/>
            <person name="Thomas B.C."/>
            <person name="Singh A."/>
            <person name="Wilkins M.J."/>
            <person name="Karaoz U."/>
            <person name="Brodie E.L."/>
            <person name="Williams K.H."/>
            <person name="Hubbard S.S."/>
            <person name="Banfield J.F."/>
        </authorList>
    </citation>
    <scope>NUCLEOTIDE SEQUENCE [LARGE SCALE GENOMIC DNA]</scope>
</reference>
<evidence type="ECO:0000313" key="4">
    <source>
        <dbReference type="EMBL" id="OHA91522.1"/>
    </source>
</evidence>
<dbReference type="Proteomes" id="UP000178612">
    <property type="component" value="Unassembled WGS sequence"/>
</dbReference>
<dbReference type="Pfam" id="PF09285">
    <property type="entry name" value="Elong-fact-P_C"/>
    <property type="match status" value="1"/>
</dbReference>
<evidence type="ECO:0000256" key="1">
    <source>
        <dbReference type="ARBA" id="ARBA00009479"/>
    </source>
</evidence>
<protein>
    <recommendedName>
        <fullName evidence="6">Elongation factor P C-terminal domain-containing protein</fullName>
    </recommendedName>
</protein>
<gene>
    <name evidence="4" type="ORF">A2758_00180</name>
</gene>
<dbReference type="InterPro" id="IPR013852">
    <property type="entry name" value="Transl_elong_P/YeiP_CS"/>
</dbReference>
<dbReference type="PANTHER" id="PTHR30053:SF12">
    <property type="entry name" value="ELONGATION FACTOR P (EF-P) FAMILY PROTEIN"/>
    <property type="match status" value="1"/>
</dbReference>
<evidence type="ECO:0000259" key="2">
    <source>
        <dbReference type="SMART" id="SM00841"/>
    </source>
</evidence>
<evidence type="ECO:0000259" key="3">
    <source>
        <dbReference type="SMART" id="SM01185"/>
    </source>
</evidence>
<dbReference type="InterPro" id="IPR020599">
    <property type="entry name" value="Transl_elong_fac_P/YeiP"/>
</dbReference>
<feature type="domain" description="Elongation factor P C-terminal" evidence="2">
    <location>
        <begin position="130"/>
        <end position="185"/>
    </location>
</feature>
<dbReference type="InterPro" id="IPR001059">
    <property type="entry name" value="Transl_elong_P/YeiP_cen"/>
</dbReference>
<dbReference type="GO" id="GO:0005829">
    <property type="term" value="C:cytosol"/>
    <property type="evidence" value="ECO:0007669"/>
    <property type="project" value="UniProtKB-ARBA"/>
</dbReference>
<dbReference type="GO" id="GO:0043043">
    <property type="term" value="P:peptide biosynthetic process"/>
    <property type="evidence" value="ECO:0007669"/>
    <property type="project" value="InterPro"/>
</dbReference>
<accession>A0A1G2T317</accession>
<sequence>MLDYNEATVHKYIIFENEPWEVIASHVFRKQQRKPVNAVKLRNLITGRITETTFHVSDKVEEADIGKKEVKYLYANRGEYWFCEVGDPSKRFKLPEDMIGPGAKFLKQNTVVNAMLFQDEIIGISFPIKMELKVVEAHDATRGNTAQGATKAVKLETGAEIQVPMFIKEGDTVRVNTETGQYTDRVS</sequence>
<dbReference type="SMART" id="SM00841">
    <property type="entry name" value="Elong-fact-P_C"/>
    <property type="match status" value="1"/>
</dbReference>